<accession>A0AAU9XXZ4</accession>
<dbReference type="Proteomes" id="UP001159428">
    <property type="component" value="Unassembled WGS sequence"/>
</dbReference>
<organism evidence="2 3">
    <name type="scientific">Pocillopora meandrina</name>
    <dbReference type="NCBI Taxonomy" id="46732"/>
    <lineage>
        <taxon>Eukaryota</taxon>
        <taxon>Metazoa</taxon>
        <taxon>Cnidaria</taxon>
        <taxon>Anthozoa</taxon>
        <taxon>Hexacorallia</taxon>
        <taxon>Scleractinia</taxon>
        <taxon>Astrocoeniina</taxon>
        <taxon>Pocilloporidae</taxon>
        <taxon>Pocillopora</taxon>
    </lineage>
</organism>
<gene>
    <name evidence="2" type="ORF">PMEA_00033999</name>
</gene>
<reference evidence="2 3" key="1">
    <citation type="submission" date="2022-05" db="EMBL/GenBank/DDBJ databases">
        <authorList>
            <consortium name="Genoscope - CEA"/>
            <person name="William W."/>
        </authorList>
    </citation>
    <scope>NUCLEOTIDE SEQUENCE [LARGE SCALE GENOMIC DNA]</scope>
</reference>
<proteinExistence type="predicted"/>
<evidence type="ECO:0000313" key="2">
    <source>
        <dbReference type="EMBL" id="CAH3161974.1"/>
    </source>
</evidence>
<feature type="region of interest" description="Disordered" evidence="1">
    <location>
        <begin position="33"/>
        <end position="56"/>
    </location>
</feature>
<protein>
    <submittedName>
        <fullName evidence="2">Uncharacterized protein</fullName>
    </submittedName>
</protein>
<evidence type="ECO:0000313" key="3">
    <source>
        <dbReference type="Proteomes" id="UP001159428"/>
    </source>
</evidence>
<dbReference type="EMBL" id="CALNXJ010000082">
    <property type="protein sequence ID" value="CAH3161974.1"/>
    <property type="molecule type" value="Genomic_DNA"/>
</dbReference>
<dbReference type="AlphaFoldDB" id="A0AAU9XXZ4"/>
<feature type="region of interest" description="Disordered" evidence="1">
    <location>
        <begin position="312"/>
        <end position="335"/>
    </location>
</feature>
<sequence length="443" mass="51530">MNSRLTYQRHEKDVRRIPTSCNQRMGNLNLTIRTQPAGSNQNNAYHPGTHNQTPQYWGTNQRFPQPSPTNPFLPRQMGIPWFQNQRTAGTNPNAVQHPRTNLHLNPTPNQIGSVHAQFPGPPLFTPRVGTFQFQGNGQICGERIPSRATFQFQPATTRVNNKKLTPSRQRQNKWFVNSALFGPDERVEKQQKEEGSPQVEEASQAQKEIIAKINHIKHLSTSYSKVKALELLCEDLQTPVFGDFPGYEQERTIMKNLAHFLKEQINEIKRVEEEEKRKNWLENFEPTMRAPFPVIAIKIRELENKRNMLEKERKDSENINKEGKNCAGEHGETKKEADMLKAEVEVYDIRLKAMRERQSSERKSIDSKRIQHEREMEEINKTYDHSLHEGLRSIQEKIVQETKLLVEVKKEIYDMKNENECIQLRISETVAKNEEFKKLCAKS</sequence>
<comment type="caution">
    <text evidence="2">The sequence shown here is derived from an EMBL/GenBank/DDBJ whole genome shotgun (WGS) entry which is preliminary data.</text>
</comment>
<keyword evidence="3" id="KW-1185">Reference proteome</keyword>
<evidence type="ECO:0000256" key="1">
    <source>
        <dbReference type="SAM" id="MobiDB-lite"/>
    </source>
</evidence>
<name>A0AAU9XXZ4_9CNID</name>